<dbReference type="GO" id="GO:0004386">
    <property type="term" value="F:helicase activity"/>
    <property type="evidence" value="ECO:0007669"/>
    <property type="project" value="UniProtKB-KW"/>
</dbReference>
<keyword evidence="1" id="KW-0347">Helicase</keyword>
<keyword evidence="1" id="KW-0547">Nucleotide-binding</keyword>
<dbReference type="EMBL" id="NBNE01017561">
    <property type="protein sequence ID" value="OWY92678.1"/>
    <property type="molecule type" value="Genomic_DNA"/>
</dbReference>
<proteinExistence type="predicted"/>
<keyword evidence="2" id="KW-1185">Reference proteome</keyword>
<comment type="caution">
    <text evidence="1">The sequence shown here is derived from an EMBL/GenBank/DDBJ whole genome shotgun (WGS) entry which is preliminary data.</text>
</comment>
<reference evidence="2" key="1">
    <citation type="submission" date="2017-03" db="EMBL/GenBank/DDBJ databases">
        <title>Phytopthora megakarya and P. palmivora, two closely related causual agents of cacao black pod achieved similar genome size and gene model numbers by different mechanisms.</title>
        <authorList>
            <person name="Ali S."/>
            <person name="Shao J."/>
            <person name="Larry D.J."/>
            <person name="Kronmiller B."/>
            <person name="Shen D."/>
            <person name="Strem M.D."/>
            <person name="Melnick R.L."/>
            <person name="Guiltinan M.J."/>
            <person name="Tyler B.M."/>
            <person name="Meinhardt L.W."/>
            <person name="Bailey B.A."/>
        </authorList>
    </citation>
    <scope>NUCLEOTIDE SEQUENCE [LARGE SCALE GENOMIC DNA]</scope>
    <source>
        <strain evidence="2">zdho120</strain>
    </source>
</reference>
<dbReference type="STRING" id="4795.A0A225UI60"/>
<keyword evidence="1" id="KW-0067">ATP-binding</keyword>
<organism evidence="1 2">
    <name type="scientific">Phytophthora megakarya</name>
    <dbReference type="NCBI Taxonomy" id="4795"/>
    <lineage>
        <taxon>Eukaryota</taxon>
        <taxon>Sar</taxon>
        <taxon>Stramenopiles</taxon>
        <taxon>Oomycota</taxon>
        <taxon>Peronosporomycetes</taxon>
        <taxon>Peronosporales</taxon>
        <taxon>Peronosporaceae</taxon>
        <taxon>Phytophthora</taxon>
    </lineage>
</organism>
<dbReference type="Proteomes" id="UP000198211">
    <property type="component" value="Unassembled WGS sequence"/>
</dbReference>
<dbReference type="AlphaFoldDB" id="A0A225UI60"/>
<accession>A0A225UI60</accession>
<gene>
    <name evidence="1" type="ORF">PHMEG_00038219</name>
</gene>
<name>A0A225UI60_9STRA</name>
<dbReference type="OrthoDB" id="1728974at2759"/>
<keyword evidence="1" id="KW-0378">Hydrolase</keyword>
<protein>
    <submittedName>
        <fullName evidence="1">Helitron helicase</fullName>
    </submittedName>
</protein>
<sequence length="132" mass="14958">MRPFGELVVGRKGRNNATVNQWVVPYIPFLSQSTTVCATTKAVKYIYKYVYKGVDITMVTIQGETYGQSLNAILQYLLARYISPVEVCMRLFKHLTQGSTQKVVKLTIHLPGQSSAIYRSNANNAQIRRLIR</sequence>
<evidence type="ECO:0000313" key="1">
    <source>
        <dbReference type="EMBL" id="OWY92678.1"/>
    </source>
</evidence>
<evidence type="ECO:0000313" key="2">
    <source>
        <dbReference type="Proteomes" id="UP000198211"/>
    </source>
</evidence>